<organism evidence="3">
    <name type="scientific">Perkinsus marinus (strain ATCC 50983 / TXsc)</name>
    <dbReference type="NCBI Taxonomy" id="423536"/>
    <lineage>
        <taxon>Eukaryota</taxon>
        <taxon>Sar</taxon>
        <taxon>Alveolata</taxon>
        <taxon>Perkinsozoa</taxon>
        <taxon>Perkinsea</taxon>
        <taxon>Perkinsida</taxon>
        <taxon>Perkinsidae</taxon>
        <taxon>Perkinsus</taxon>
    </lineage>
</organism>
<name>C5LQZ5_PERM5</name>
<feature type="compositionally biased region" description="Basic and acidic residues" evidence="1">
    <location>
        <begin position="787"/>
        <end position="809"/>
    </location>
</feature>
<feature type="region of interest" description="Disordered" evidence="1">
    <location>
        <begin position="386"/>
        <end position="440"/>
    </location>
</feature>
<proteinExistence type="predicted"/>
<feature type="compositionally biased region" description="Basic and acidic residues" evidence="1">
    <location>
        <begin position="625"/>
        <end position="669"/>
    </location>
</feature>
<keyword evidence="3" id="KW-1185">Reference proteome</keyword>
<evidence type="ECO:0000313" key="3">
    <source>
        <dbReference type="Proteomes" id="UP000007800"/>
    </source>
</evidence>
<dbReference type="AlphaFoldDB" id="C5LQZ5"/>
<dbReference type="EMBL" id="GG684654">
    <property type="protein sequence ID" value="EER00880.1"/>
    <property type="molecule type" value="Genomic_DNA"/>
</dbReference>
<evidence type="ECO:0000313" key="2">
    <source>
        <dbReference type="EMBL" id="EER00880.1"/>
    </source>
</evidence>
<feature type="region of interest" description="Disordered" evidence="1">
    <location>
        <begin position="578"/>
        <end position="608"/>
    </location>
</feature>
<feature type="compositionally biased region" description="Basic residues" evidence="1">
    <location>
        <begin position="390"/>
        <end position="414"/>
    </location>
</feature>
<dbReference type="GeneID" id="9044070"/>
<dbReference type="RefSeq" id="XP_002768162.1">
    <property type="nucleotide sequence ID" value="XM_002768116.1"/>
</dbReference>
<feature type="compositionally biased region" description="Polar residues" evidence="1">
    <location>
        <begin position="810"/>
        <end position="825"/>
    </location>
</feature>
<dbReference type="Proteomes" id="UP000007800">
    <property type="component" value="Unassembled WGS sequence"/>
</dbReference>
<feature type="region of interest" description="Disordered" evidence="1">
    <location>
        <begin position="625"/>
        <end position="903"/>
    </location>
</feature>
<dbReference type="InterPro" id="IPR036322">
    <property type="entry name" value="WD40_repeat_dom_sf"/>
</dbReference>
<feature type="compositionally biased region" description="Basic and acidic residues" evidence="1">
    <location>
        <begin position="718"/>
        <end position="733"/>
    </location>
</feature>
<reference evidence="2 3" key="1">
    <citation type="submission" date="2008-07" db="EMBL/GenBank/DDBJ databases">
        <authorList>
            <person name="El-Sayed N."/>
            <person name="Caler E."/>
            <person name="Inman J."/>
            <person name="Amedeo P."/>
            <person name="Hass B."/>
            <person name="Wortman J."/>
        </authorList>
    </citation>
    <scope>NUCLEOTIDE SEQUENCE [LARGE SCALE GENOMIC DNA]</scope>
    <source>
        <strain evidence="3">ATCC 50983 / TXsc</strain>
    </source>
</reference>
<dbReference type="OMA" id="KPGFPCP"/>
<protein>
    <submittedName>
        <fullName evidence="2">Uncharacterized protein</fullName>
    </submittedName>
</protein>
<accession>C5LQZ5</accession>
<feature type="compositionally biased region" description="Basic and acidic residues" evidence="1">
    <location>
        <begin position="680"/>
        <end position="704"/>
    </location>
</feature>
<dbReference type="InParanoid" id="C5LQZ5"/>
<evidence type="ECO:0000256" key="1">
    <source>
        <dbReference type="SAM" id="MobiDB-lite"/>
    </source>
</evidence>
<gene>
    <name evidence="2" type="ORF">Pmar_PMAR002950</name>
</gene>
<dbReference type="SUPFAM" id="SSF50978">
    <property type="entry name" value="WD40 repeat-like"/>
    <property type="match status" value="1"/>
</dbReference>
<feature type="compositionally biased region" description="Gly residues" evidence="1">
    <location>
        <begin position="705"/>
        <end position="714"/>
    </location>
</feature>
<sequence length="903" mass="99542">MRQLVSFESARQPSTACLSTDNKKLLYIAGHQLSAVDLELSSSATRALSTIPLPKPLEEKSHELMMITLSDNRRVCIWNSGWCVVKTLPKPGFPCPVEVMLDVELPLGSVEQLTESTLLCVGKCDQETTVHAFDAVNGQLLSSNPFPGLHSISSVTTQCISSTSAPSTVAPVKSSDSPLKGASLTEEGLVALSGSRSGDGQPTLFLYWISVGRSSNGGVEFKSNRVGSLTISALPSALIFEKCCSVSEQSHDEQRYRVAALSEDGKIIIFQWLLETTTDEVATRSSPAADSPTVKQSARCEQLAAIDNTLTGVKFHVWEGEKLFLSSSEGIFYISTNTSPEDFHLVKLSGSSVLCGPIDGAQLGAPLWTVVPPKVSVCIFDDGDEEVRKPGSRKSKTGSRKKRGSKKRASSPKKRVSDASTAVNAGETENPVSDDAPDNEIDITNEKRIGLLKQWEALELTAMPVDDYNAWKRHPRNIRGLQALQDFSEIAGEEASTIEVRRMARRILRMIKRQVAKRKEAAEEASRPKRCALNLGSLLASQEQGDLREVPTGPVNLGTKPEDDLVVGTVKCGDECDVPQAGEDLADEQPDYTQQYDDNDEGAVTDDALTSTWKKVDDEIIWRRKPDQKQEEDDWKSNDKDWWKKTGNWRGDDTDSWKDEEEKWWRKDGGSSYGGRNRWRRGDEGYGWWTDRKPSYSPRGKWDDGGGQSTGWGRGSKRPSDAAEEDKWGKQDECSAADGEQAAVFVAEEMWEGPDGDWWFKCPSTGVWKRQSGKGNHPPQKKFRRRREVETDIINEDRVERGSSVRDKTASQLAESTPPSGPSKTSEGRRSKSPIPTPPSPKKIRPPSAESNLTGNVIDLDDDTLDVQPYIFPEEEILPDSSDPAETSGEQLASRVIAGDRFD</sequence>